<sequence>MNFRTLCMALTALATLPAASFAIDMATVEKEVAADMKAKISPAIIAAIKAQNTEHASLDAAGITKLDNEWKAETTAADKPFINKVLSNTTSAELKKIMDASGGKYVEIFVMDNKGLNVGQTGITSDYWQGDEAKFTGVFPKVGATTSTAPEFDESAQAFVAEVNGTIADGTTAIGTYTVKISAE</sequence>
<gene>
    <name evidence="2" type="ORF">DI628_00100</name>
</gene>
<organism evidence="2 3">
    <name type="scientific">Blastochloris viridis</name>
    <name type="common">Rhodopseudomonas viridis</name>
    <dbReference type="NCBI Taxonomy" id="1079"/>
    <lineage>
        <taxon>Bacteria</taxon>
        <taxon>Pseudomonadati</taxon>
        <taxon>Pseudomonadota</taxon>
        <taxon>Alphaproteobacteria</taxon>
        <taxon>Hyphomicrobiales</taxon>
        <taxon>Blastochloridaceae</taxon>
        <taxon>Blastochloris</taxon>
    </lineage>
</organism>
<dbReference type="AlphaFoldDB" id="A0A6N4R6I4"/>
<feature type="signal peptide" evidence="1">
    <location>
        <begin position="1"/>
        <end position="22"/>
    </location>
</feature>
<protein>
    <submittedName>
        <fullName evidence="2">Uncharacterized protein</fullName>
    </submittedName>
</protein>
<proteinExistence type="predicted"/>
<reference evidence="2 3" key="1">
    <citation type="journal article" date="2017" name="Nat. Commun.">
        <title>In situ click chemistry generation of cyclooxygenase-2 inhibitors.</title>
        <authorList>
            <person name="Bhardwaj A."/>
            <person name="Kaur J."/>
            <person name="Wuest M."/>
            <person name="Wuest F."/>
        </authorList>
    </citation>
    <scope>NUCLEOTIDE SEQUENCE [LARGE SCALE GENOMIC DNA]</scope>
    <source>
        <strain evidence="2">S2_018_000_R2_106</strain>
    </source>
</reference>
<name>A0A6N4R6I4_BLAVI</name>
<accession>A0A6N4R6I4</accession>
<comment type="caution">
    <text evidence="2">The sequence shown here is derived from an EMBL/GenBank/DDBJ whole genome shotgun (WGS) entry which is preliminary data.</text>
</comment>
<evidence type="ECO:0000313" key="3">
    <source>
        <dbReference type="Proteomes" id="UP000320948"/>
    </source>
</evidence>
<keyword evidence="1" id="KW-0732">Signal</keyword>
<dbReference type="EMBL" id="VAFM01000001">
    <property type="protein sequence ID" value="TKW61071.1"/>
    <property type="molecule type" value="Genomic_DNA"/>
</dbReference>
<evidence type="ECO:0000256" key="1">
    <source>
        <dbReference type="SAM" id="SignalP"/>
    </source>
</evidence>
<feature type="chain" id="PRO_5026986867" evidence="1">
    <location>
        <begin position="23"/>
        <end position="184"/>
    </location>
</feature>
<dbReference type="Proteomes" id="UP000320948">
    <property type="component" value="Unassembled WGS sequence"/>
</dbReference>
<evidence type="ECO:0000313" key="2">
    <source>
        <dbReference type="EMBL" id="TKW61071.1"/>
    </source>
</evidence>